<dbReference type="SMART" id="SM00823">
    <property type="entry name" value="PKS_PP"/>
    <property type="match status" value="1"/>
</dbReference>
<dbReference type="HOGENOM" id="CLU_000022_2_12_1"/>
<dbReference type="CDD" id="cd05930">
    <property type="entry name" value="A_NRPS"/>
    <property type="match status" value="1"/>
</dbReference>
<dbReference type="KEGG" id="lgi:LOTGIDRAFT_171784"/>
<evidence type="ECO:0000313" key="9">
    <source>
        <dbReference type="Proteomes" id="UP000030746"/>
    </source>
</evidence>
<dbReference type="PROSITE" id="PS00012">
    <property type="entry name" value="PHOSPHOPANTETHEINE"/>
    <property type="match status" value="1"/>
</dbReference>
<dbReference type="InterPro" id="IPR020806">
    <property type="entry name" value="PKS_PP-bd"/>
</dbReference>
<dbReference type="GO" id="GO:0031177">
    <property type="term" value="F:phosphopantetheine binding"/>
    <property type="evidence" value="ECO:0007669"/>
    <property type="project" value="InterPro"/>
</dbReference>
<dbReference type="Gene3D" id="3.40.50.12780">
    <property type="entry name" value="N-terminal domain of ligase-like"/>
    <property type="match status" value="1"/>
</dbReference>
<name>V4AFA8_LOTGI</name>
<comment type="catalytic activity">
    <reaction evidence="5">
        <text>acetyl-CoA + n malonyl-CoA + 2n NADPH + 2n H(+) = a long-chain fatty acid + (n+1) CoA + n CO2 + 2n NADP(+).</text>
        <dbReference type="EC" id="2.3.1.85"/>
    </reaction>
</comment>
<dbReference type="FunFam" id="1.10.1200.10:FF:000005">
    <property type="entry name" value="Nonribosomal peptide synthetase 1"/>
    <property type="match status" value="1"/>
</dbReference>
<dbReference type="EC" id="2.3.1.85" evidence="1"/>
<evidence type="ECO:0000313" key="8">
    <source>
        <dbReference type="EMBL" id="ESP02709.1"/>
    </source>
</evidence>
<dbReference type="Pfam" id="PF00550">
    <property type="entry name" value="PP-binding"/>
    <property type="match status" value="1"/>
</dbReference>
<evidence type="ECO:0000256" key="6">
    <source>
        <dbReference type="SAM" id="MobiDB-lite"/>
    </source>
</evidence>
<dbReference type="SUPFAM" id="SSF56801">
    <property type="entry name" value="Acetyl-CoA synthetase-like"/>
    <property type="match status" value="1"/>
</dbReference>
<organism evidence="8 9">
    <name type="scientific">Lottia gigantea</name>
    <name type="common">Giant owl limpet</name>
    <dbReference type="NCBI Taxonomy" id="225164"/>
    <lineage>
        <taxon>Eukaryota</taxon>
        <taxon>Metazoa</taxon>
        <taxon>Spiralia</taxon>
        <taxon>Lophotrochozoa</taxon>
        <taxon>Mollusca</taxon>
        <taxon>Gastropoda</taxon>
        <taxon>Patellogastropoda</taxon>
        <taxon>Lottioidea</taxon>
        <taxon>Lottiidae</taxon>
        <taxon>Lottia</taxon>
    </lineage>
</organism>
<dbReference type="Gene3D" id="1.10.1200.10">
    <property type="entry name" value="ACP-like"/>
    <property type="match status" value="1"/>
</dbReference>
<dbReference type="InterPro" id="IPR025110">
    <property type="entry name" value="AMP-bd_C"/>
</dbReference>
<dbReference type="SUPFAM" id="SSF47336">
    <property type="entry name" value="ACP-like"/>
    <property type="match status" value="1"/>
</dbReference>
<feature type="region of interest" description="Disordered" evidence="6">
    <location>
        <begin position="516"/>
        <end position="535"/>
    </location>
</feature>
<evidence type="ECO:0000256" key="1">
    <source>
        <dbReference type="ARBA" id="ARBA00012873"/>
    </source>
</evidence>
<dbReference type="InterPro" id="IPR013120">
    <property type="entry name" value="FAR_NAD-bd"/>
</dbReference>
<dbReference type="GeneID" id="20241903"/>
<dbReference type="Pfam" id="PF00501">
    <property type="entry name" value="AMP-binding"/>
    <property type="match status" value="1"/>
</dbReference>
<dbReference type="STRING" id="225164.V4AFA8"/>
<dbReference type="Pfam" id="PF13193">
    <property type="entry name" value="AMP-binding_C"/>
    <property type="match status" value="1"/>
</dbReference>
<evidence type="ECO:0000256" key="3">
    <source>
        <dbReference type="ARBA" id="ARBA00022450"/>
    </source>
</evidence>
<evidence type="ECO:0000256" key="5">
    <source>
        <dbReference type="ARBA" id="ARBA00044883"/>
    </source>
</evidence>
<dbReference type="PANTHER" id="PTHR44845:SF6">
    <property type="entry name" value="BETA-ALANINE-ACTIVATING ENZYME"/>
    <property type="match status" value="1"/>
</dbReference>
<feature type="domain" description="Carrier" evidence="7">
    <location>
        <begin position="529"/>
        <end position="604"/>
    </location>
</feature>
<sequence length="762" mass="85801">MKYESLGLLHELFTKQALKTPDRIAVHAVDDREVTFKELNDWTDILATALQNRGVLPNTPVGLYLEKGIEFVITYIAALKSGGAYLLIDSSYPKHLVKAILEDAKPNVVVTVPETTAILEESGARNIIILDKVWQERLAAENESRPKPKSPDVHLDCMAYIVYSSGTTGKPKGIMCPHRGAVFSYTWRHEAYPYQDDDREACNIFFTWELLRPLLKGITLYPIPNNVIFDMPIVTNLLEKNNITRMLVTPSLLETIINTSNIDLQKAFQSFRQIWFCGEVVTTALLGNCMKLFPTIRFINLYSVSECHDVAAGDLTEMYEKDKDTLMSRKFCPVGQLLPGVEVVILNDEMIPQSIGLPGEIYVGGPTLALGYLNNPKAQAAKFIKRPDTVPSKIGDRLYRTGDWGYVLADGSLEICGRCDSMVKIRGYSIEVQAVENAFKSLSCVRNSVVLVRGEEGEDKYLIAYIVLDIVITKKDIRQKLKRKLPFYMIPSFIVILEKIPILEASGKLDTKALPPLDRQTVGEDSDGKPKTPTETSLARIWSQVLSISDIDIEESFFDMGGHSLLAAQLLNKVREEYKVNVSVKELFTFPTVQGFAKLIDSKFGVAALDDTDTDVPVLDLPAEVEKHDQRSIIIDMQLRAFWRTFHYGHHFQSGRILLTGATGFLGAFILRELLLSTKMFVYCLIRDQSDMSLEDRLHKTLITYGIITASESRPTEEQQRCSELLKGRVRLIKGSYLLKFANFAFFENPNFAASPRPNQLR</sequence>
<dbReference type="SUPFAM" id="SSF51735">
    <property type="entry name" value="NAD(P)-binding Rossmann-fold domains"/>
    <property type="match status" value="1"/>
</dbReference>
<keyword evidence="9" id="KW-1185">Reference proteome</keyword>
<dbReference type="InterPro" id="IPR036736">
    <property type="entry name" value="ACP-like_sf"/>
</dbReference>
<dbReference type="InterPro" id="IPR042099">
    <property type="entry name" value="ANL_N_sf"/>
</dbReference>
<dbReference type="GO" id="GO:0004312">
    <property type="term" value="F:fatty acid synthase activity"/>
    <property type="evidence" value="ECO:0007669"/>
    <property type="project" value="UniProtKB-EC"/>
</dbReference>
<gene>
    <name evidence="8" type="ORF">LOTGIDRAFT_171784</name>
</gene>
<dbReference type="PROSITE" id="PS50075">
    <property type="entry name" value="CARRIER"/>
    <property type="match status" value="1"/>
</dbReference>
<evidence type="ECO:0000256" key="4">
    <source>
        <dbReference type="ARBA" id="ARBA00022553"/>
    </source>
</evidence>
<dbReference type="Proteomes" id="UP000030746">
    <property type="component" value="Unassembled WGS sequence"/>
</dbReference>
<keyword evidence="3" id="KW-0596">Phosphopantetheine</keyword>
<evidence type="ECO:0000256" key="2">
    <source>
        <dbReference type="ARBA" id="ARBA00018769"/>
    </source>
</evidence>
<dbReference type="EMBL" id="KB200130">
    <property type="protein sequence ID" value="ESP02709.1"/>
    <property type="molecule type" value="Genomic_DNA"/>
</dbReference>
<dbReference type="InterPro" id="IPR006162">
    <property type="entry name" value="Ppantetheine_attach_site"/>
</dbReference>
<dbReference type="PANTHER" id="PTHR44845">
    <property type="entry name" value="CARRIER DOMAIN-CONTAINING PROTEIN"/>
    <property type="match status" value="1"/>
</dbReference>
<keyword evidence="4" id="KW-0597">Phosphoprotein</keyword>
<dbReference type="Pfam" id="PF07993">
    <property type="entry name" value="NAD_binding_4"/>
    <property type="match status" value="1"/>
</dbReference>
<dbReference type="InterPro" id="IPR045851">
    <property type="entry name" value="AMP-bd_C_sf"/>
</dbReference>
<reference evidence="8 9" key="1">
    <citation type="journal article" date="2013" name="Nature">
        <title>Insights into bilaterian evolution from three spiralian genomes.</title>
        <authorList>
            <person name="Simakov O."/>
            <person name="Marletaz F."/>
            <person name="Cho S.J."/>
            <person name="Edsinger-Gonzales E."/>
            <person name="Havlak P."/>
            <person name="Hellsten U."/>
            <person name="Kuo D.H."/>
            <person name="Larsson T."/>
            <person name="Lv J."/>
            <person name="Arendt D."/>
            <person name="Savage R."/>
            <person name="Osoegawa K."/>
            <person name="de Jong P."/>
            <person name="Grimwood J."/>
            <person name="Chapman J.A."/>
            <person name="Shapiro H."/>
            <person name="Aerts A."/>
            <person name="Otillar R.P."/>
            <person name="Terry A.Y."/>
            <person name="Boore J.L."/>
            <person name="Grigoriev I.V."/>
            <person name="Lindberg D.R."/>
            <person name="Seaver E.C."/>
            <person name="Weisblat D.A."/>
            <person name="Putnam N.H."/>
            <person name="Rokhsar D.S."/>
        </authorList>
    </citation>
    <scope>NUCLEOTIDE SEQUENCE [LARGE SCALE GENOMIC DNA]</scope>
</reference>
<dbReference type="OMA" id="VMDLYPC"/>
<dbReference type="PROSITE" id="PS00455">
    <property type="entry name" value="AMP_BINDING"/>
    <property type="match status" value="1"/>
</dbReference>
<protein>
    <recommendedName>
        <fullName evidence="2">Fatty acid synthase</fullName>
        <ecNumber evidence="1">2.3.1.85</ecNumber>
    </recommendedName>
</protein>
<proteinExistence type="predicted"/>
<dbReference type="CTD" id="20241903"/>
<dbReference type="Gene3D" id="3.30.300.30">
    <property type="match status" value="1"/>
</dbReference>
<dbReference type="InterPro" id="IPR036291">
    <property type="entry name" value="NAD(P)-bd_dom_sf"/>
</dbReference>
<dbReference type="InterPro" id="IPR000873">
    <property type="entry name" value="AMP-dep_synth/lig_dom"/>
</dbReference>
<accession>V4AFA8</accession>
<dbReference type="AlphaFoldDB" id="V4AFA8"/>
<dbReference type="RefSeq" id="XP_009046593.1">
    <property type="nucleotide sequence ID" value="XM_009048345.1"/>
</dbReference>
<dbReference type="InterPro" id="IPR020845">
    <property type="entry name" value="AMP-binding_CS"/>
</dbReference>
<evidence type="ECO:0000259" key="7">
    <source>
        <dbReference type="PROSITE" id="PS50075"/>
    </source>
</evidence>
<dbReference type="InterPro" id="IPR009081">
    <property type="entry name" value="PP-bd_ACP"/>
</dbReference>
<dbReference type="Gene3D" id="3.40.50.720">
    <property type="entry name" value="NAD(P)-binding Rossmann-like Domain"/>
    <property type="match status" value="1"/>
</dbReference>
<dbReference type="OrthoDB" id="416786at2759"/>